<dbReference type="Proteomes" id="UP000887569">
    <property type="component" value="Unplaced"/>
</dbReference>
<keyword evidence="2" id="KW-1133">Transmembrane helix</keyword>
<keyword evidence="4" id="KW-1185">Reference proteome</keyword>
<feature type="domain" description="ShKT" evidence="3">
    <location>
        <begin position="161"/>
        <end position="197"/>
    </location>
</feature>
<dbReference type="AlphaFoldDB" id="A0A915BM05"/>
<organism evidence="4 5">
    <name type="scientific">Parascaris univalens</name>
    <name type="common">Nematode worm</name>
    <dbReference type="NCBI Taxonomy" id="6257"/>
    <lineage>
        <taxon>Eukaryota</taxon>
        <taxon>Metazoa</taxon>
        <taxon>Ecdysozoa</taxon>
        <taxon>Nematoda</taxon>
        <taxon>Chromadorea</taxon>
        <taxon>Rhabditida</taxon>
        <taxon>Spirurina</taxon>
        <taxon>Ascaridomorpha</taxon>
        <taxon>Ascaridoidea</taxon>
        <taxon>Ascarididae</taxon>
        <taxon>Parascaris</taxon>
    </lineage>
</organism>
<dbReference type="SMART" id="SM00254">
    <property type="entry name" value="ShKT"/>
    <property type="match status" value="2"/>
</dbReference>
<comment type="caution">
    <text evidence="1">Lacks conserved residue(s) required for the propagation of feature annotation.</text>
</comment>
<dbReference type="PROSITE" id="PS51670">
    <property type="entry name" value="SHKT"/>
    <property type="match status" value="1"/>
</dbReference>
<evidence type="ECO:0000313" key="5">
    <source>
        <dbReference type="WBParaSite" id="PgR046_g025_t01"/>
    </source>
</evidence>
<dbReference type="Pfam" id="PF01549">
    <property type="entry name" value="ShK"/>
    <property type="match status" value="2"/>
</dbReference>
<evidence type="ECO:0000259" key="3">
    <source>
        <dbReference type="PROSITE" id="PS51670"/>
    </source>
</evidence>
<dbReference type="Gene3D" id="1.10.10.1940">
    <property type="match status" value="1"/>
</dbReference>
<sequence>LELCGIEIEICLMQVCSDMPSLLAIFATLIGFSIANLLRQISFSADYNDIAPLVQCTTQQTICEDILPNHICERFLSSEPKIGRVTCNETTFEPIVLQCLHTCSMCCNDPKYNCEDREGSQQCKVLSAAKYCTADTDYKQFMLRECANTCGTCDYRGDANCIDTTELNCRELSSLCNKTDGLGRLVKEKCQWTCGTCP</sequence>
<protein>
    <submittedName>
        <fullName evidence="5">ShKT domain-containing protein</fullName>
    </submittedName>
</protein>
<feature type="transmembrane region" description="Helical" evidence="2">
    <location>
        <begin position="22"/>
        <end position="38"/>
    </location>
</feature>
<proteinExistence type="predicted"/>
<name>A0A915BM05_PARUN</name>
<accession>A0A915BM05</accession>
<dbReference type="WBParaSite" id="PgR046_g025_t01">
    <property type="protein sequence ID" value="PgR046_g025_t01"/>
    <property type="gene ID" value="PgR046_g025"/>
</dbReference>
<reference evidence="5" key="1">
    <citation type="submission" date="2022-11" db="UniProtKB">
        <authorList>
            <consortium name="WormBaseParasite"/>
        </authorList>
    </citation>
    <scope>IDENTIFICATION</scope>
</reference>
<dbReference type="InterPro" id="IPR003582">
    <property type="entry name" value="ShKT_dom"/>
</dbReference>
<evidence type="ECO:0000256" key="2">
    <source>
        <dbReference type="SAM" id="Phobius"/>
    </source>
</evidence>
<evidence type="ECO:0000256" key="1">
    <source>
        <dbReference type="PROSITE-ProRule" id="PRU01005"/>
    </source>
</evidence>
<keyword evidence="2" id="KW-0472">Membrane</keyword>
<evidence type="ECO:0000313" key="4">
    <source>
        <dbReference type="Proteomes" id="UP000887569"/>
    </source>
</evidence>
<keyword evidence="2" id="KW-0812">Transmembrane</keyword>